<feature type="non-terminal residue" evidence="1">
    <location>
        <position position="1"/>
    </location>
</feature>
<dbReference type="EMBL" id="JAJUOL010000242">
    <property type="protein sequence ID" value="MCH3852608.1"/>
    <property type="molecule type" value="Genomic_DNA"/>
</dbReference>
<keyword evidence="1" id="KW-0547">Nucleotide-binding</keyword>
<feature type="non-terminal residue" evidence="1">
    <location>
        <position position="110"/>
    </location>
</feature>
<proteinExistence type="predicted"/>
<keyword evidence="1" id="KW-0067">ATP-binding</keyword>
<name>A0AAW5EFS8_CAMJU</name>
<comment type="caution">
    <text evidence="1">The sequence shown here is derived from an EMBL/GenBank/DDBJ whole genome shotgun (WGS) entry which is preliminary data.</text>
</comment>
<dbReference type="GO" id="GO:0005524">
    <property type="term" value="F:ATP binding"/>
    <property type="evidence" value="ECO:0007669"/>
    <property type="project" value="UniProtKB-KW"/>
</dbReference>
<dbReference type="AlphaFoldDB" id="A0AAW5EFS8"/>
<protein>
    <submittedName>
        <fullName evidence="1">ATP-binding protein</fullName>
    </submittedName>
</protein>
<dbReference type="SUPFAM" id="SSF63829">
    <property type="entry name" value="Calcium-dependent phosphotriesterase"/>
    <property type="match status" value="1"/>
</dbReference>
<dbReference type="Proteomes" id="UP001199644">
    <property type="component" value="Unassembled WGS sequence"/>
</dbReference>
<organism evidence="1 2">
    <name type="scientific">Campylobacter jejuni</name>
    <dbReference type="NCBI Taxonomy" id="197"/>
    <lineage>
        <taxon>Bacteria</taxon>
        <taxon>Pseudomonadati</taxon>
        <taxon>Campylobacterota</taxon>
        <taxon>Epsilonproteobacteria</taxon>
        <taxon>Campylobacterales</taxon>
        <taxon>Campylobacteraceae</taxon>
        <taxon>Campylobacter</taxon>
    </lineage>
</organism>
<evidence type="ECO:0000313" key="2">
    <source>
        <dbReference type="Proteomes" id="UP001199644"/>
    </source>
</evidence>
<accession>A0AAW5EFS8</accession>
<reference evidence="1" key="1">
    <citation type="submission" date="2021-12" db="EMBL/GenBank/DDBJ databases">
        <title>Prevalence of phenicol resistance gene fexA in Campylobacter isolated from poultry supply chain.</title>
        <authorList>
            <person name="Tang B."/>
            <person name="Zheng X."/>
            <person name="Lin J."/>
            <person name="Lin R."/>
            <person name="Yang H."/>
            <person name="Shen Z."/>
            <person name="Xia F."/>
        </authorList>
    </citation>
    <scope>NUCLEOTIDE SEQUENCE</scope>
    <source>
        <strain evidence="1">CJHN2011004</strain>
    </source>
</reference>
<gene>
    <name evidence="1" type="ORF">LZC39_10950</name>
</gene>
<evidence type="ECO:0000313" key="1">
    <source>
        <dbReference type="EMBL" id="MCH3852608.1"/>
    </source>
</evidence>
<sequence>LKVDLKAKKYDELLKLDIAKFGGPNGLYLDRKNDKLFIAGYHPDGASGGVVMSYDLNDKKLSVIKNEKEAYDGIVPYENALLVSSWGENLNGVIYRLEDDKALKLDLPSI</sequence>